<evidence type="ECO:0000256" key="1">
    <source>
        <dbReference type="ARBA" id="ARBA00008779"/>
    </source>
</evidence>
<protein>
    <recommendedName>
        <fullName evidence="5">Sulfatase N-terminal domain-containing protein</fullName>
    </recommendedName>
</protein>
<dbReference type="PROSITE" id="PS00149">
    <property type="entry name" value="SULFATASE_2"/>
    <property type="match status" value="1"/>
</dbReference>
<dbReference type="SUPFAM" id="SSF53649">
    <property type="entry name" value="Alkaline phosphatase-like"/>
    <property type="match status" value="1"/>
</dbReference>
<feature type="non-terminal residue" evidence="6">
    <location>
        <position position="248"/>
    </location>
</feature>
<dbReference type="PANTHER" id="PTHR42693">
    <property type="entry name" value="ARYLSULFATASE FAMILY MEMBER"/>
    <property type="match status" value="1"/>
</dbReference>
<keyword evidence="4" id="KW-0106">Calcium</keyword>
<dbReference type="GO" id="GO:0004065">
    <property type="term" value="F:arylsulfatase activity"/>
    <property type="evidence" value="ECO:0007669"/>
    <property type="project" value="TreeGrafter"/>
</dbReference>
<name>A0A382QSU6_9ZZZZ</name>
<dbReference type="InterPro" id="IPR050738">
    <property type="entry name" value="Sulfatase"/>
</dbReference>
<dbReference type="Pfam" id="PF00884">
    <property type="entry name" value="Sulfatase"/>
    <property type="match status" value="1"/>
</dbReference>
<proteinExistence type="inferred from homology"/>
<evidence type="ECO:0000256" key="3">
    <source>
        <dbReference type="ARBA" id="ARBA00022801"/>
    </source>
</evidence>
<accession>A0A382QSU6</accession>
<evidence type="ECO:0000256" key="2">
    <source>
        <dbReference type="ARBA" id="ARBA00022723"/>
    </source>
</evidence>
<evidence type="ECO:0000313" key="6">
    <source>
        <dbReference type="EMBL" id="SVC88584.1"/>
    </source>
</evidence>
<dbReference type="PANTHER" id="PTHR42693:SF33">
    <property type="entry name" value="ARYLSULFATASE"/>
    <property type="match status" value="1"/>
</dbReference>
<keyword evidence="2" id="KW-0479">Metal-binding</keyword>
<reference evidence="6" key="1">
    <citation type="submission" date="2018-05" db="EMBL/GenBank/DDBJ databases">
        <authorList>
            <person name="Lanie J.A."/>
            <person name="Ng W.-L."/>
            <person name="Kazmierczak K.M."/>
            <person name="Andrzejewski T.M."/>
            <person name="Davidsen T.M."/>
            <person name="Wayne K.J."/>
            <person name="Tettelin H."/>
            <person name="Glass J.I."/>
            <person name="Rusch D."/>
            <person name="Podicherti R."/>
            <person name="Tsui H.-C.T."/>
            <person name="Winkler M.E."/>
        </authorList>
    </citation>
    <scope>NUCLEOTIDE SEQUENCE</scope>
</reference>
<organism evidence="6">
    <name type="scientific">marine metagenome</name>
    <dbReference type="NCBI Taxonomy" id="408172"/>
    <lineage>
        <taxon>unclassified sequences</taxon>
        <taxon>metagenomes</taxon>
        <taxon>ecological metagenomes</taxon>
    </lineage>
</organism>
<evidence type="ECO:0000256" key="4">
    <source>
        <dbReference type="ARBA" id="ARBA00022837"/>
    </source>
</evidence>
<dbReference type="InterPro" id="IPR017850">
    <property type="entry name" value="Alkaline_phosphatase_core_sf"/>
</dbReference>
<keyword evidence="3" id="KW-0378">Hydrolase</keyword>
<evidence type="ECO:0000259" key="5">
    <source>
        <dbReference type="Pfam" id="PF00884"/>
    </source>
</evidence>
<sequence length="248" mass="28261">MSNKPNIIVFFTDQQRWDTSGLHGNPLSLMDNFDRGAQEGTHIFNSFTCQPVCGPARASFQTGMYATKTGNFKNHITLDKKMKTMAHLLSEQGYDTGYIGKWHLGSSDPVKKEERGGYDYWLGSNLLEFTSDSYDTIVYDGENNKIKLPGYRIDAIVDAAIRYINDHQTKPFFLFISLIEPHHQNHTDDYPPPKGYREKYAGRWIPSDLASLNGSTHQHLAGYYGMVKRIDEAYGRMLDSIISLKMQD</sequence>
<dbReference type="EMBL" id="UINC01116681">
    <property type="protein sequence ID" value="SVC88584.1"/>
    <property type="molecule type" value="Genomic_DNA"/>
</dbReference>
<comment type="similarity">
    <text evidence="1">Belongs to the sulfatase family.</text>
</comment>
<gene>
    <name evidence="6" type="ORF">METZ01_LOCUS341438</name>
</gene>
<feature type="domain" description="Sulfatase N-terminal" evidence="5">
    <location>
        <begin position="5"/>
        <end position="240"/>
    </location>
</feature>
<dbReference type="Gene3D" id="3.40.720.10">
    <property type="entry name" value="Alkaline Phosphatase, subunit A"/>
    <property type="match status" value="1"/>
</dbReference>
<dbReference type="AlphaFoldDB" id="A0A382QSU6"/>
<dbReference type="InterPro" id="IPR024607">
    <property type="entry name" value="Sulfatase_CS"/>
</dbReference>
<dbReference type="GO" id="GO:0046872">
    <property type="term" value="F:metal ion binding"/>
    <property type="evidence" value="ECO:0007669"/>
    <property type="project" value="UniProtKB-KW"/>
</dbReference>
<dbReference type="InterPro" id="IPR000917">
    <property type="entry name" value="Sulfatase_N"/>
</dbReference>